<dbReference type="RefSeq" id="WP_090022840.1">
    <property type="nucleotide sequence ID" value="NZ_FOVD01000001.1"/>
</dbReference>
<protein>
    <submittedName>
        <fullName evidence="1">Uncharacterized protein</fullName>
    </submittedName>
</protein>
<dbReference type="AlphaFoldDB" id="A0A1I4VU41"/>
<proteinExistence type="predicted"/>
<evidence type="ECO:0000313" key="1">
    <source>
        <dbReference type="EMBL" id="SFN04685.1"/>
    </source>
</evidence>
<organism evidence="1 2">
    <name type="scientific">Chryseobacterium oleae</name>
    <dbReference type="NCBI Taxonomy" id="491207"/>
    <lineage>
        <taxon>Bacteria</taxon>
        <taxon>Pseudomonadati</taxon>
        <taxon>Bacteroidota</taxon>
        <taxon>Flavobacteriia</taxon>
        <taxon>Flavobacteriales</taxon>
        <taxon>Weeksellaceae</taxon>
        <taxon>Chryseobacterium group</taxon>
        <taxon>Chryseobacterium</taxon>
    </lineage>
</organism>
<dbReference type="OrthoDB" id="9805017at2"/>
<keyword evidence="2" id="KW-1185">Reference proteome</keyword>
<dbReference type="Proteomes" id="UP000198769">
    <property type="component" value="Unassembled WGS sequence"/>
</dbReference>
<name>A0A1I4VU41_CHROL</name>
<gene>
    <name evidence="1" type="ORF">SAMN05421594_0621</name>
</gene>
<accession>A0A1I4VU41</accession>
<reference evidence="2" key="1">
    <citation type="submission" date="2016-10" db="EMBL/GenBank/DDBJ databases">
        <authorList>
            <person name="Varghese N."/>
            <person name="Submissions S."/>
        </authorList>
    </citation>
    <scope>NUCLEOTIDE SEQUENCE [LARGE SCALE GENOMIC DNA]</scope>
    <source>
        <strain evidence="2">DSM 25575</strain>
    </source>
</reference>
<dbReference type="EMBL" id="FOVD01000001">
    <property type="protein sequence ID" value="SFN04685.1"/>
    <property type="molecule type" value="Genomic_DNA"/>
</dbReference>
<sequence>MDNLNFSAINEKFIFLLMALFYGIVGAQCTAYTGQAMNPGQTYCLTGSLTLVNDIMIPEDALLIIQPGASLIVKGITVNGSLEIGDAGSVKSEGSILIGVFGSQKNSKIKLGTKAYLSLTGSVSQGDPTFLGTFPGSMSTIDMGTYSVVEICGTFSQQSTTYPFVNYVGAPLGKAYCIAKAQVSGGGTSIFSNDSQIVAIAMDTVTGLLPGNASFCGPNATKASCPTLWPDGLPEDKFACGFADEIVHELDDYCTKPGTLGTPDGFTKMGITVQQKTTSWPENVPNGFLALESKTKGFVITRVQHVSQTPQLGDAVAEPKEGMLVYDIQDHCVKLYNGTQWKCIERSCND</sequence>
<evidence type="ECO:0000313" key="2">
    <source>
        <dbReference type="Proteomes" id="UP000198769"/>
    </source>
</evidence>